<dbReference type="Proteomes" id="UP000025241">
    <property type="component" value="Chromosome I"/>
</dbReference>
<evidence type="ECO:0000313" key="2">
    <source>
        <dbReference type="EMBL" id="CDF86502.1"/>
    </source>
</evidence>
<proteinExistence type="predicted"/>
<reference evidence="2 3" key="1">
    <citation type="submission" date="2013-03" db="EMBL/GenBank/DDBJ databases">
        <authorList>
            <person name="Linke B."/>
        </authorList>
    </citation>
    <scope>NUCLEOTIDE SEQUENCE [LARGE SCALE GENOMIC DNA]</scope>
    <source>
        <strain evidence="2 3">B13</strain>
    </source>
</reference>
<name>A0A024HPQ0_PSEKB</name>
<organism evidence="2 3">
    <name type="scientific">Pseudomonas knackmussii (strain DSM 6978 / CCUG 54928 / LMG 23759 / B13)</name>
    <dbReference type="NCBI Taxonomy" id="1301098"/>
    <lineage>
        <taxon>Bacteria</taxon>
        <taxon>Pseudomonadati</taxon>
        <taxon>Pseudomonadota</taxon>
        <taxon>Gammaproteobacteria</taxon>
        <taxon>Pseudomonadales</taxon>
        <taxon>Pseudomonadaceae</taxon>
        <taxon>Pseudomonas</taxon>
    </lineage>
</organism>
<evidence type="ECO:0000313" key="3">
    <source>
        <dbReference type="Proteomes" id="UP000025241"/>
    </source>
</evidence>
<dbReference type="KEGG" id="pkc:PKB_5189"/>
<protein>
    <submittedName>
        <fullName evidence="2">Hypothetical secreted protein</fullName>
    </submittedName>
</protein>
<dbReference type="RefSeq" id="WP_043255657.1">
    <property type="nucleotide sequence ID" value="NZ_HG322950.1"/>
</dbReference>
<dbReference type="HOGENOM" id="CLU_1244455_0_0_6"/>
<dbReference type="PATRIC" id="fig|1301098.3.peg.5165"/>
<dbReference type="EMBL" id="HG322950">
    <property type="protein sequence ID" value="CDF86502.1"/>
    <property type="molecule type" value="Genomic_DNA"/>
</dbReference>
<reference evidence="2 3" key="2">
    <citation type="submission" date="2014-05" db="EMBL/GenBank/DDBJ databases">
        <title>Genome sequence of the 3-chlorobenzoate degrading bacterium Pseudomonas knackmussii B13 shows multiple evidence for horizontal gene transfer.</title>
        <authorList>
            <person name="Miyazaki R."/>
            <person name="Bertelli C."/>
            <person name="Falquet L."/>
            <person name="Robinson-Rechavi M."/>
            <person name="Gharib W."/>
            <person name="Roy S."/>
            <person name="Van der Meer J.R."/>
        </authorList>
    </citation>
    <scope>NUCLEOTIDE SEQUENCE [LARGE SCALE GENOMIC DNA]</scope>
    <source>
        <strain evidence="2 3">B13</strain>
    </source>
</reference>
<dbReference type="AlphaFoldDB" id="A0A024HPQ0"/>
<feature type="chain" id="PRO_5001530141" evidence="1">
    <location>
        <begin position="26"/>
        <end position="220"/>
    </location>
</feature>
<evidence type="ECO:0000256" key="1">
    <source>
        <dbReference type="SAM" id="SignalP"/>
    </source>
</evidence>
<keyword evidence="3" id="KW-1185">Reference proteome</keyword>
<sequence>MPTRLSSLFRNLLLAALTLPGLSLAAGNETAYILQDAQRCLLLFAATGDEHFLRSLPSLAERYEKQLADQPGATAMSLWNVWLLHQKSVADARAHYAPGSPQLLDAVRQAGKAVDLLPRFLPVVQDETPPTLTENLRQLALLEAQGANQKLLGGDEQARREAIAGLQGRIEEQLTALPASPENEALRSHWRYLRLSEHESATLLYPFNAQLEYLLARLND</sequence>
<feature type="signal peptide" evidence="1">
    <location>
        <begin position="1"/>
        <end position="25"/>
    </location>
</feature>
<dbReference type="OrthoDB" id="6945561at2"/>
<gene>
    <name evidence="2" type="ORF">PKB_5189</name>
</gene>
<keyword evidence="1" id="KW-0732">Signal</keyword>
<accession>A0A024HPQ0</accession>